<evidence type="ECO:0000256" key="3">
    <source>
        <dbReference type="ARBA" id="ARBA00023274"/>
    </source>
</evidence>
<dbReference type="Gene3D" id="2.30.30.790">
    <property type="match status" value="1"/>
</dbReference>
<organism evidence="7 8">
    <name type="scientific">Candidatus Portnoybacteria bacterium RBG_13_40_8</name>
    <dbReference type="NCBI Taxonomy" id="1801990"/>
    <lineage>
        <taxon>Bacteria</taxon>
        <taxon>Candidatus Portnoyibacteriota</taxon>
    </lineage>
</organism>
<dbReference type="PROSITE" id="PS01015">
    <property type="entry name" value="RIBOSOMAL_L19"/>
    <property type="match status" value="1"/>
</dbReference>
<dbReference type="InterPro" id="IPR008991">
    <property type="entry name" value="Translation_prot_SH3-like_sf"/>
</dbReference>
<dbReference type="GO" id="GO:0022625">
    <property type="term" value="C:cytosolic large ribosomal subunit"/>
    <property type="evidence" value="ECO:0007669"/>
    <property type="project" value="TreeGrafter"/>
</dbReference>
<comment type="caution">
    <text evidence="7">The sequence shown here is derived from an EMBL/GenBank/DDBJ whole genome shotgun (WGS) entry which is preliminary data.</text>
</comment>
<dbReference type="PANTHER" id="PTHR15680:SF9">
    <property type="entry name" value="LARGE RIBOSOMAL SUBUNIT PROTEIN BL19M"/>
    <property type="match status" value="1"/>
</dbReference>
<comment type="function">
    <text evidence="5 6">This protein is located at the 30S-50S ribosomal subunit interface and may play a role in the structure and function of the aminoacyl-tRNA binding site.</text>
</comment>
<accession>A0A1G2F2Q9</accession>
<dbReference type="InterPro" id="IPR001857">
    <property type="entry name" value="Ribosomal_bL19"/>
</dbReference>
<evidence type="ECO:0000313" key="8">
    <source>
        <dbReference type="Proteomes" id="UP000177810"/>
    </source>
</evidence>
<keyword evidence="2 5" id="KW-0689">Ribosomal protein</keyword>
<keyword evidence="3 5" id="KW-0687">Ribonucleoprotein</keyword>
<dbReference type="NCBIfam" id="TIGR01024">
    <property type="entry name" value="rplS_bact"/>
    <property type="match status" value="1"/>
</dbReference>
<evidence type="ECO:0000256" key="5">
    <source>
        <dbReference type="HAMAP-Rule" id="MF_00402"/>
    </source>
</evidence>
<dbReference type="HAMAP" id="MF_00402">
    <property type="entry name" value="Ribosomal_bL19"/>
    <property type="match status" value="1"/>
</dbReference>
<dbReference type="Pfam" id="PF01245">
    <property type="entry name" value="Ribosomal_L19"/>
    <property type="match status" value="1"/>
</dbReference>
<evidence type="ECO:0000256" key="6">
    <source>
        <dbReference type="RuleBase" id="RU000559"/>
    </source>
</evidence>
<dbReference type="PRINTS" id="PR00061">
    <property type="entry name" value="RIBOSOMALL19"/>
</dbReference>
<protein>
    <recommendedName>
        <fullName evidence="4 5">Large ribosomal subunit protein bL19</fullName>
    </recommendedName>
</protein>
<dbReference type="PANTHER" id="PTHR15680">
    <property type="entry name" value="RIBOSOMAL PROTEIN L19"/>
    <property type="match status" value="1"/>
</dbReference>
<comment type="similarity">
    <text evidence="1 5 6">Belongs to the bacterial ribosomal protein bL19 family.</text>
</comment>
<dbReference type="PIRSF" id="PIRSF002191">
    <property type="entry name" value="Ribosomal_L19"/>
    <property type="match status" value="1"/>
</dbReference>
<dbReference type="Proteomes" id="UP000177810">
    <property type="component" value="Unassembled WGS sequence"/>
</dbReference>
<dbReference type="STRING" id="1801990.A2V69_02565"/>
<dbReference type="InterPro" id="IPR018257">
    <property type="entry name" value="Ribosomal_bL19_CS"/>
</dbReference>
<gene>
    <name evidence="5" type="primary">rplS</name>
    <name evidence="7" type="ORF">A2V69_02565</name>
</gene>
<evidence type="ECO:0000256" key="1">
    <source>
        <dbReference type="ARBA" id="ARBA00005781"/>
    </source>
</evidence>
<evidence type="ECO:0000256" key="2">
    <source>
        <dbReference type="ARBA" id="ARBA00022980"/>
    </source>
</evidence>
<evidence type="ECO:0000313" key="7">
    <source>
        <dbReference type="EMBL" id="OGZ32335.1"/>
    </source>
</evidence>
<sequence>MTNKLDVFNQNQIKKEIPDIRPGDVVRVQLKLAEKTKRGAERTQVFEGLVIAKKHGKGINSTFTVRKISEGIGVERIFPLFCPSIIKIELVKRSKVRRAKLYYMRERAGKKARMKTKELLGAEWEGPAEEIKKEQ</sequence>
<name>A0A1G2F2Q9_9BACT</name>
<dbReference type="InterPro" id="IPR038657">
    <property type="entry name" value="Ribosomal_bL19_sf"/>
</dbReference>
<dbReference type="SUPFAM" id="SSF50104">
    <property type="entry name" value="Translation proteins SH3-like domain"/>
    <property type="match status" value="1"/>
</dbReference>
<dbReference type="GO" id="GO:0006412">
    <property type="term" value="P:translation"/>
    <property type="evidence" value="ECO:0007669"/>
    <property type="project" value="UniProtKB-UniRule"/>
</dbReference>
<evidence type="ECO:0000256" key="4">
    <source>
        <dbReference type="ARBA" id="ARBA00035171"/>
    </source>
</evidence>
<proteinExistence type="inferred from homology"/>
<dbReference type="GO" id="GO:0003735">
    <property type="term" value="F:structural constituent of ribosome"/>
    <property type="evidence" value="ECO:0007669"/>
    <property type="project" value="InterPro"/>
</dbReference>
<reference evidence="7 8" key="1">
    <citation type="journal article" date="2016" name="Nat. Commun.">
        <title>Thousands of microbial genomes shed light on interconnected biogeochemical processes in an aquifer system.</title>
        <authorList>
            <person name="Anantharaman K."/>
            <person name="Brown C.T."/>
            <person name="Hug L.A."/>
            <person name="Sharon I."/>
            <person name="Castelle C.J."/>
            <person name="Probst A.J."/>
            <person name="Thomas B.C."/>
            <person name="Singh A."/>
            <person name="Wilkins M.J."/>
            <person name="Karaoz U."/>
            <person name="Brodie E.L."/>
            <person name="Williams K.H."/>
            <person name="Hubbard S.S."/>
            <person name="Banfield J.F."/>
        </authorList>
    </citation>
    <scope>NUCLEOTIDE SEQUENCE [LARGE SCALE GENOMIC DNA]</scope>
</reference>
<dbReference type="AlphaFoldDB" id="A0A1G2F2Q9"/>
<dbReference type="EMBL" id="MHMT01000020">
    <property type="protein sequence ID" value="OGZ32335.1"/>
    <property type="molecule type" value="Genomic_DNA"/>
</dbReference>